<evidence type="ECO:0000313" key="2">
    <source>
        <dbReference type="EMBL" id="PWG06762.1"/>
    </source>
</evidence>
<dbReference type="PIRSF" id="PIRSF006470">
    <property type="entry name" value="DctB"/>
    <property type="match status" value="1"/>
</dbReference>
<dbReference type="GO" id="GO:0030288">
    <property type="term" value="C:outer membrane-bounded periplasmic space"/>
    <property type="evidence" value="ECO:0007669"/>
    <property type="project" value="InterPro"/>
</dbReference>
<dbReference type="Proteomes" id="UP000245670">
    <property type="component" value="Unassembled WGS sequence"/>
</dbReference>
<evidence type="ECO:0000256" key="1">
    <source>
        <dbReference type="ARBA" id="ARBA00022729"/>
    </source>
</evidence>
<dbReference type="PANTHER" id="PTHR33376:SF2">
    <property type="entry name" value="DICARBOXYLATE-BINDING PERIPLASMIC PROTEIN"/>
    <property type="match status" value="1"/>
</dbReference>
<protein>
    <submittedName>
        <fullName evidence="2">TRAP transporter substrate-binding protein DctP</fullName>
    </submittedName>
</protein>
<sequence>MKKPHFFQYLFVLTFSVFVLGCQSEASITTLRLGHALDTQHPVHKAMVILGQEIEKQSQGKLKLNIYPSGQLGGERECLELLQIGSLDITKVSAAVLENFIPEYKVFSVPYMFRDKAHTFSVFDSEIGESLLLKGEKFRLRGLTFYDAGSRSFYMKDAPVKSPSDLVGKKIRVQKSNMAVAMVNDLGGSPTPISWGELYTALQQGVVDGAENNPPSFFTSKHYEVCKFYSLDEHTAVPDVLLIGTDTWKRLTDQQKGWVKKAVRVSTIAQRKLWAASEKESIAAVKEAGVQVVYPDKKPFEEQTKGILKMFDGNEEMKNLITSIKKQQ</sequence>
<dbReference type="GO" id="GO:0055085">
    <property type="term" value="P:transmembrane transport"/>
    <property type="evidence" value="ECO:0007669"/>
    <property type="project" value="InterPro"/>
</dbReference>
<dbReference type="PANTHER" id="PTHR33376">
    <property type="match status" value="1"/>
</dbReference>
<dbReference type="AlphaFoldDB" id="A0A2U2JEN0"/>
<dbReference type="EMBL" id="QFFG01000001">
    <property type="protein sequence ID" value="PWG06762.1"/>
    <property type="molecule type" value="Genomic_DNA"/>
</dbReference>
<organism evidence="2 3">
    <name type="scientific">Polaribacter aquimarinus</name>
    <dbReference type="NCBI Taxonomy" id="2100726"/>
    <lineage>
        <taxon>Bacteria</taxon>
        <taxon>Pseudomonadati</taxon>
        <taxon>Bacteroidota</taxon>
        <taxon>Flavobacteriia</taxon>
        <taxon>Flavobacteriales</taxon>
        <taxon>Flavobacteriaceae</taxon>
    </lineage>
</organism>
<comment type="caution">
    <text evidence="2">The sequence shown here is derived from an EMBL/GenBank/DDBJ whole genome shotgun (WGS) entry which is preliminary data.</text>
</comment>
<dbReference type="OrthoDB" id="9776801at2"/>
<keyword evidence="1" id="KW-0732">Signal</keyword>
<name>A0A2U2JEN0_9FLAO</name>
<dbReference type="NCBIfam" id="NF037995">
    <property type="entry name" value="TRAP_S1"/>
    <property type="match status" value="1"/>
</dbReference>
<evidence type="ECO:0000313" key="3">
    <source>
        <dbReference type="Proteomes" id="UP000245670"/>
    </source>
</evidence>
<keyword evidence="3" id="KW-1185">Reference proteome</keyword>
<dbReference type="NCBIfam" id="TIGR00787">
    <property type="entry name" value="dctP"/>
    <property type="match status" value="1"/>
</dbReference>
<dbReference type="InterPro" id="IPR038404">
    <property type="entry name" value="TRAP_DctP_sf"/>
</dbReference>
<reference evidence="2 3" key="1">
    <citation type="submission" date="2018-05" db="EMBL/GenBank/DDBJ databases">
        <title>Polaribacter aquimarinus sp. nov., isolated from sediment in a sediment of sea.</title>
        <authorList>
            <person name="Lu D."/>
        </authorList>
    </citation>
    <scope>NUCLEOTIDE SEQUENCE [LARGE SCALE GENOMIC DNA]</scope>
    <source>
        <strain evidence="2 3">ZY113</strain>
    </source>
</reference>
<accession>A0A2U2JEN0</accession>
<dbReference type="GO" id="GO:0030246">
    <property type="term" value="F:carbohydrate binding"/>
    <property type="evidence" value="ECO:0007669"/>
    <property type="project" value="TreeGrafter"/>
</dbReference>
<dbReference type="CDD" id="cd13671">
    <property type="entry name" value="PBP2_TRAP_SBP_like_3"/>
    <property type="match status" value="1"/>
</dbReference>
<dbReference type="Gene3D" id="3.40.190.170">
    <property type="entry name" value="Bacterial extracellular solute-binding protein, family 7"/>
    <property type="match status" value="1"/>
</dbReference>
<gene>
    <name evidence="2" type="ORF">DIS07_02685</name>
</gene>
<proteinExistence type="predicted"/>
<dbReference type="InterPro" id="IPR004682">
    <property type="entry name" value="TRAP_DctP"/>
</dbReference>
<dbReference type="RefSeq" id="WP_109403670.1">
    <property type="nucleotide sequence ID" value="NZ_QFFG01000001.1"/>
</dbReference>
<dbReference type="SUPFAM" id="SSF53850">
    <property type="entry name" value="Periplasmic binding protein-like II"/>
    <property type="match status" value="1"/>
</dbReference>
<dbReference type="Pfam" id="PF03480">
    <property type="entry name" value="DctP"/>
    <property type="match status" value="1"/>
</dbReference>
<dbReference type="InterPro" id="IPR018389">
    <property type="entry name" value="DctP_fam"/>
</dbReference>
<dbReference type="PROSITE" id="PS51257">
    <property type="entry name" value="PROKAR_LIPOPROTEIN"/>
    <property type="match status" value="1"/>
</dbReference>